<comment type="caution">
    <text evidence="3">The sequence shown here is derived from an EMBL/GenBank/DDBJ whole genome shotgun (WGS) entry which is preliminary data.</text>
</comment>
<dbReference type="Proteomes" id="UP001301769">
    <property type="component" value="Unassembled WGS sequence"/>
</dbReference>
<dbReference type="AlphaFoldDB" id="A0AAN6Y8Y3"/>
<dbReference type="SUPFAM" id="SSF56112">
    <property type="entry name" value="Protein kinase-like (PK-like)"/>
    <property type="match status" value="1"/>
</dbReference>
<dbReference type="PANTHER" id="PTHR37542">
    <property type="entry name" value="HELO DOMAIN-CONTAINING PROTEIN-RELATED"/>
    <property type="match status" value="1"/>
</dbReference>
<proteinExistence type="predicted"/>
<reference evidence="3" key="2">
    <citation type="submission" date="2023-05" db="EMBL/GenBank/DDBJ databases">
        <authorList>
            <consortium name="Lawrence Berkeley National Laboratory"/>
            <person name="Steindorff A."/>
            <person name="Hensen N."/>
            <person name="Bonometti L."/>
            <person name="Westerberg I."/>
            <person name="Brannstrom I.O."/>
            <person name="Guillou S."/>
            <person name="Cros-Aarteil S."/>
            <person name="Calhoun S."/>
            <person name="Haridas S."/>
            <person name="Kuo A."/>
            <person name="Mondo S."/>
            <person name="Pangilinan J."/>
            <person name="Riley R."/>
            <person name="Labutti K."/>
            <person name="Andreopoulos B."/>
            <person name="Lipzen A."/>
            <person name="Chen C."/>
            <person name="Yanf M."/>
            <person name="Daum C."/>
            <person name="Ng V."/>
            <person name="Clum A."/>
            <person name="Ohm R."/>
            <person name="Martin F."/>
            <person name="Silar P."/>
            <person name="Natvig D."/>
            <person name="Lalanne C."/>
            <person name="Gautier V."/>
            <person name="Ament-Velasquez S.L."/>
            <person name="Kruys A."/>
            <person name="Hutchinson M.I."/>
            <person name="Powell A.J."/>
            <person name="Barry K."/>
            <person name="Miller A.N."/>
            <person name="Grigoriev I.V."/>
            <person name="Debuchy R."/>
            <person name="Gladieux P."/>
            <person name="Thoren M.H."/>
            <person name="Johannesson H."/>
        </authorList>
    </citation>
    <scope>NUCLEOTIDE SEQUENCE</scope>
    <source>
        <strain evidence="3">PSN293</strain>
    </source>
</reference>
<dbReference type="Pfam" id="PF14479">
    <property type="entry name" value="HeLo"/>
    <property type="match status" value="1"/>
</dbReference>
<dbReference type="InterPro" id="IPR029498">
    <property type="entry name" value="HeLo_dom"/>
</dbReference>
<feature type="chain" id="PRO_5042815166" description="Protein kinase domain-containing protein" evidence="1">
    <location>
        <begin position="19"/>
        <end position="632"/>
    </location>
</feature>
<dbReference type="PANTHER" id="PTHR37542:SF3">
    <property type="entry name" value="PRION-INHIBITION AND PROPAGATION HELO DOMAIN-CONTAINING PROTEIN"/>
    <property type="match status" value="1"/>
</dbReference>
<dbReference type="InterPro" id="IPR038305">
    <property type="entry name" value="HeLo_sf"/>
</dbReference>
<keyword evidence="1" id="KW-0732">Signal</keyword>
<dbReference type="PROSITE" id="PS50011">
    <property type="entry name" value="PROTEIN_KINASE_DOM"/>
    <property type="match status" value="1"/>
</dbReference>
<protein>
    <recommendedName>
        <fullName evidence="2">Protein kinase domain-containing protein</fullName>
    </recommendedName>
</protein>
<name>A0AAN6Y8Y3_9PEZI</name>
<dbReference type="InterPro" id="IPR000719">
    <property type="entry name" value="Prot_kinase_dom"/>
</dbReference>
<dbReference type="EMBL" id="MU858131">
    <property type="protein sequence ID" value="KAK4212267.1"/>
    <property type="molecule type" value="Genomic_DNA"/>
</dbReference>
<evidence type="ECO:0000256" key="1">
    <source>
        <dbReference type="SAM" id="SignalP"/>
    </source>
</evidence>
<organism evidence="3 4">
    <name type="scientific">Rhypophila decipiens</name>
    <dbReference type="NCBI Taxonomy" id="261697"/>
    <lineage>
        <taxon>Eukaryota</taxon>
        <taxon>Fungi</taxon>
        <taxon>Dikarya</taxon>
        <taxon>Ascomycota</taxon>
        <taxon>Pezizomycotina</taxon>
        <taxon>Sordariomycetes</taxon>
        <taxon>Sordariomycetidae</taxon>
        <taxon>Sordariales</taxon>
        <taxon>Naviculisporaceae</taxon>
        <taxon>Rhypophila</taxon>
    </lineage>
</organism>
<keyword evidence="4" id="KW-1185">Reference proteome</keyword>
<dbReference type="Gene3D" id="1.10.510.10">
    <property type="entry name" value="Transferase(Phosphotransferase) domain 1"/>
    <property type="match status" value="1"/>
</dbReference>
<sequence length="632" mass="70466">MAELFGVAAAAISLLTVAKECLSIFQEFQLHTPESHRVLRFRLEAEAIKFKEWCDILGVQDVIAVTNGADSGWHGSREMAEFENRLRSLLRFDNERVAAMTIQALQDMFFAFRKAQAKLMSVSVSGTTNTTSESGVAEHGYGSAIKRMFRPRRSSPVTNAVLPSASTLEIQHPYRAQPNQDVSFSKASTMYANVRWVALDKKSFKSLLEDISAINTCLATFLADDAKARVSRRVQTDLLQMPELRTGEVVDILPEQPEVQNLVKVANTVRITEREMDDSSSEATNSPINNASPTGLVLSVADFDGGSLSGLDASRVLASLGGRPVLVEWTHYGKSISLDHLYRRGNLVRLLKDTGLYRKFGTMPSAGIVTDTRNSRVGLVFEVPTEVLRGPGSVQEKSLLDILVESPGPLPLDQRFAIAKRLALAMHNLQSVGWLHKSIRSDNLVCFESGAGREEADIDLVREYPAQEMYLMGWYLSRPDQPSELSQTVSISAQSYKLTKQMIELYHHPEVLHSQGQQVVSRQKRPRFQLEYDIYSFGLVLLEIGLWKPLSFLRQRCSSDGEFRDKISGAYCDMLRSSMGTIYWRATKRCLLGRFDRSAGPGTIMAVDHAEGISLPMAFERQVVSELERCVA</sequence>
<feature type="domain" description="Protein kinase" evidence="2">
    <location>
        <begin position="297"/>
        <end position="632"/>
    </location>
</feature>
<gene>
    <name evidence="3" type="ORF">QBC37DRAFT_375242</name>
</gene>
<evidence type="ECO:0000259" key="2">
    <source>
        <dbReference type="PROSITE" id="PS50011"/>
    </source>
</evidence>
<dbReference type="GO" id="GO:0004672">
    <property type="term" value="F:protein kinase activity"/>
    <property type="evidence" value="ECO:0007669"/>
    <property type="project" value="InterPro"/>
</dbReference>
<dbReference type="Gene3D" id="1.20.120.1020">
    <property type="entry name" value="Prion-inhibition and propagation, HeLo domain"/>
    <property type="match status" value="1"/>
</dbReference>
<dbReference type="GO" id="GO:0005524">
    <property type="term" value="F:ATP binding"/>
    <property type="evidence" value="ECO:0007669"/>
    <property type="project" value="InterPro"/>
</dbReference>
<reference evidence="3" key="1">
    <citation type="journal article" date="2023" name="Mol. Phylogenet. Evol.">
        <title>Genome-scale phylogeny and comparative genomics of the fungal order Sordariales.</title>
        <authorList>
            <person name="Hensen N."/>
            <person name="Bonometti L."/>
            <person name="Westerberg I."/>
            <person name="Brannstrom I.O."/>
            <person name="Guillou S."/>
            <person name="Cros-Aarteil S."/>
            <person name="Calhoun S."/>
            <person name="Haridas S."/>
            <person name="Kuo A."/>
            <person name="Mondo S."/>
            <person name="Pangilinan J."/>
            <person name="Riley R."/>
            <person name="LaButti K."/>
            <person name="Andreopoulos B."/>
            <person name="Lipzen A."/>
            <person name="Chen C."/>
            <person name="Yan M."/>
            <person name="Daum C."/>
            <person name="Ng V."/>
            <person name="Clum A."/>
            <person name="Steindorff A."/>
            <person name="Ohm R.A."/>
            <person name="Martin F."/>
            <person name="Silar P."/>
            <person name="Natvig D.O."/>
            <person name="Lalanne C."/>
            <person name="Gautier V."/>
            <person name="Ament-Velasquez S.L."/>
            <person name="Kruys A."/>
            <person name="Hutchinson M.I."/>
            <person name="Powell A.J."/>
            <person name="Barry K."/>
            <person name="Miller A.N."/>
            <person name="Grigoriev I.V."/>
            <person name="Debuchy R."/>
            <person name="Gladieux P."/>
            <person name="Hiltunen Thoren M."/>
            <person name="Johannesson H."/>
        </authorList>
    </citation>
    <scope>NUCLEOTIDE SEQUENCE</scope>
    <source>
        <strain evidence="3">PSN293</strain>
    </source>
</reference>
<evidence type="ECO:0000313" key="3">
    <source>
        <dbReference type="EMBL" id="KAK4212267.1"/>
    </source>
</evidence>
<accession>A0AAN6Y8Y3</accession>
<evidence type="ECO:0000313" key="4">
    <source>
        <dbReference type="Proteomes" id="UP001301769"/>
    </source>
</evidence>
<dbReference type="InterPro" id="IPR011009">
    <property type="entry name" value="Kinase-like_dom_sf"/>
</dbReference>
<feature type="signal peptide" evidence="1">
    <location>
        <begin position="1"/>
        <end position="18"/>
    </location>
</feature>